<proteinExistence type="predicted"/>
<evidence type="ECO:0000313" key="2">
    <source>
        <dbReference type="Proteomes" id="UP000269193"/>
    </source>
</evidence>
<evidence type="ECO:0000313" key="1">
    <source>
        <dbReference type="EMBL" id="AZI75866.1"/>
    </source>
</evidence>
<organism evidence="1 2">
    <name type="scientific">Sulfolobales Beppu filamentous virus 3</name>
    <dbReference type="NCBI Taxonomy" id="2493124"/>
    <lineage>
        <taxon>Viruses</taxon>
        <taxon>Adnaviria</taxon>
        <taxon>Zilligvirae</taxon>
        <taxon>Taleaviricota</taxon>
        <taxon>Tokiviricetes</taxon>
        <taxon>Ligamenvirales</taxon>
        <taxon>Lipothrixviridae</taxon>
        <taxon>Deltalipothrixvirus</taxon>
        <taxon>Deltalipothrixvirus beppuense</taxon>
        <taxon>Deltalipothrixvirus SBFV3</taxon>
    </lineage>
</organism>
<gene>
    <name evidence="1" type="ORF">SBFV3_gp31</name>
</gene>
<name>A0A3Q8Q3Z0_9VIRU</name>
<dbReference type="EMBL" id="MK064564">
    <property type="protein sequence ID" value="AZI75866.1"/>
    <property type="molecule type" value="Genomic_DNA"/>
</dbReference>
<keyword evidence="2" id="KW-1185">Reference proteome</keyword>
<sequence length="260" mass="28286">MYKTNRVKVYGVVTIRDIISGKLLYRYHNTVSTSAIQQFINYAQYGGAVSDYSYILSLVQGNTTISQIQGGLQYVPSSTGFIARFSFIVPPVSVSLSSLQLNVISTFPLTPLAYVNNVKIPINTLFQVTWDINFDISPVDYFTPYLVVALLGVPSTQVTLPANIQSAVQQISNSNYLTAPPSYFATYNGNYVPLSPVFTTNSIQLSYNIVSQQGGVFSNVGIVVTANNGYINVILPLSAVAIQTGQSVSLVYNATWSIGK</sequence>
<protein>
    <submittedName>
        <fullName evidence="1">Uncharacterized protein</fullName>
    </submittedName>
</protein>
<accession>A0A3Q8Q3Z0</accession>
<dbReference type="Proteomes" id="UP000269193">
    <property type="component" value="Segment"/>
</dbReference>
<reference evidence="1 2" key="1">
    <citation type="journal article" date="2018" name="Environ. Microbiol.">
        <title>New archaeal viruses discovered by metagenomic analysis of viral communities in enrichment cultures.</title>
        <authorList>
            <person name="Liu Y."/>
            <person name="Brandt D."/>
            <person name="Ishino S."/>
            <person name="Ishino Y."/>
            <person name="Koonin E.V."/>
            <person name="Kalinowski J."/>
            <person name="Krupovic M."/>
            <person name="Prangishvili D."/>
        </authorList>
    </citation>
    <scope>NUCLEOTIDE SEQUENCE [LARGE SCALE GENOMIC DNA]</scope>
</reference>